<comment type="similarity">
    <text evidence="1">Belongs to the universal stress protein A family.</text>
</comment>
<protein>
    <submittedName>
        <fullName evidence="3">Universal stress protein</fullName>
    </submittedName>
</protein>
<dbReference type="RefSeq" id="WP_141421718.1">
    <property type="nucleotide sequence ID" value="NZ_VIAR01000006.1"/>
</dbReference>
<dbReference type="InterPro" id="IPR006015">
    <property type="entry name" value="Universal_stress_UspA"/>
</dbReference>
<dbReference type="EMBL" id="VIAR01000006">
    <property type="protein sequence ID" value="TQD38860.1"/>
    <property type="molecule type" value="Genomic_DNA"/>
</dbReference>
<keyword evidence="4" id="KW-1185">Reference proteome</keyword>
<dbReference type="SUPFAM" id="SSF52402">
    <property type="entry name" value="Adenine nucleotide alpha hydrolases-like"/>
    <property type="match status" value="1"/>
</dbReference>
<evidence type="ECO:0000256" key="1">
    <source>
        <dbReference type="ARBA" id="ARBA00008791"/>
    </source>
</evidence>
<dbReference type="PANTHER" id="PTHR46268">
    <property type="entry name" value="STRESS RESPONSE PROTEIN NHAX"/>
    <property type="match status" value="1"/>
</dbReference>
<dbReference type="Proteomes" id="UP000317169">
    <property type="component" value="Unassembled WGS sequence"/>
</dbReference>
<dbReference type="Gene3D" id="3.40.50.12370">
    <property type="match status" value="1"/>
</dbReference>
<dbReference type="CDD" id="cd00293">
    <property type="entry name" value="USP-like"/>
    <property type="match status" value="1"/>
</dbReference>
<evidence type="ECO:0000313" key="3">
    <source>
        <dbReference type="EMBL" id="TQD38860.1"/>
    </source>
</evidence>
<dbReference type="AlphaFoldDB" id="A0A507ZMT3"/>
<comment type="caution">
    <text evidence="3">The sequence shown here is derived from an EMBL/GenBank/DDBJ whole genome shotgun (WGS) entry which is preliminary data.</text>
</comment>
<sequence length="276" mass="31649">MKPILFLTDFSENAFNAMQYAVAMLSDTKCKFHILTVEEPSNYLTGRLLSATPGSSIYDTVFKENKEKQLELIDNLQKSFPKNQHSFETHVKFSDFENSIKEIIEQEKIELLFMGATGTSNLEESLFGSSTLRVINNVPISTLVVPKNYTYQPIKAVLFSEHKEDDLPSKPLDSLRFILKKFEPALHVLQINEADEDKNAETENILENTSLQFLSYKMHYLNGIPTPQAIQAFTQLFDVQLHALFLKKESFIERFIYGSKNAGHRYKTNLPLLILK</sequence>
<organism evidence="3 4">
    <name type="scientific">Haloflavibacter putidus</name>
    <dbReference type="NCBI Taxonomy" id="2576776"/>
    <lineage>
        <taxon>Bacteria</taxon>
        <taxon>Pseudomonadati</taxon>
        <taxon>Bacteroidota</taxon>
        <taxon>Flavobacteriia</taxon>
        <taxon>Flavobacteriales</taxon>
        <taxon>Flavobacteriaceae</taxon>
        <taxon>Haloflavibacter</taxon>
    </lineage>
</organism>
<proteinExistence type="inferred from homology"/>
<dbReference type="OrthoDB" id="9788959at2"/>
<dbReference type="InterPro" id="IPR006016">
    <property type="entry name" value="UspA"/>
</dbReference>
<evidence type="ECO:0000313" key="4">
    <source>
        <dbReference type="Proteomes" id="UP000317169"/>
    </source>
</evidence>
<dbReference type="PRINTS" id="PR01438">
    <property type="entry name" value="UNVRSLSTRESS"/>
</dbReference>
<gene>
    <name evidence="3" type="ORF">FKR84_07720</name>
</gene>
<feature type="domain" description="UspA" evidence="2">
    <location>
        <begin position="1"/>
        <end position="146"/>
    </location>
</feature>
<accession>A0A507ZMT3</accession>
<dbReference type="Pfam" id="PF00582">
    <property type="entry name" value="Usp"/>
    <property type="match status" value="1"/>
</dbReference>
<dbReference type="PANTHER" id="PTHR46268:SF22">
    <property type="entry name" value="SENSOR PROTEIN KDPD-RELATED"/>
    <property type="match status" value="1"/>
</dbReference>
<evidence type="ECO:0000259" key="2">
    <source>
        <dbReference type="Pfam" id="PF00582"/>
    </source>
</evidence>
<name>A0A507ZMT3_9FLAO</name>
<reference evidence="3 4" key="1">
    <citation type="submission" date="2019-06" db="EMBL/GenBank/DDBJ databases">
        <title>Flavibacter putida gen. nov., sp. nov., a novel marine bacterium of the family Flavobacteriaceae isolated from coastal seawater.</title>
        <authorList>
            <person name="Feng X."/>
        </authorList>
    </citation>
    <scope>NUCLEOTIDE SEQUENCE [LARGE SCALE GENOMIC DNA]</scope>
    <source>
        <strain evidence="3 4">PLHSN227</strain>
    </source>
</reference>